<dbReference type="KEGG" id="aqu:109580285"/>
<accession>A0AAN0IWR0</accession>
<dbReference type="RefSeq" id="XP_019848871.1">
    <property type="nucleotide sequence ID" value="XM_019993312.1"/>
</dbReference>
<dbReference type="GeneID" id="109580285"/>
<reference evidence="6" key="1">
    <citation type="journal article" date="2010" name="Nature">
        <title>The Amphimedon queenslandica genome and the evolution of animal complexity.</title>
        <authorList>
            <person name="Srivastava M."/>
            <person name="Simakov O."/>
            <person name="Chapman J."/>
            <person name="Fahey B."/>
            <person name="Gauthier M.E."/>
            <person name="Mitros T."/>
            <person name="Richards G.S."/>
            <person name="Conaco C."/>
            <person name="Dacre M."/>
            <person name="Hellsten U."/>
            <person name="Larroux C."/>
            <person name="Putnam N.H."/>
            <person name="Stanke M."/>
            <person name="Adamska M."/>
            <person name="Darling A."/>
            <person name="Degnan S.M."/>
            <person name="Oakley T.H."/>
            <person name="Plachetzki D.C."/>
            <person name="Zhai Y."/>
            <person name="Adamski M."/>
            <person name="Calcino A."/>
            <person name="Cummins S.F."/>
            <person name="Goodstein D.M."/>
            <person name="Harris C."/>
            <person name="Jackson D.J."/>
            <person name="Leys S.P."/>
            <person name="Shu S."/>
            <person name="Woodcroft B.J."/>
            <person name="Vervoort M."/>
            <person name="Kosik K.S."/>
            <person name="Manning G."/>
            <person name="Degnan B.M."/>
            <person name="Rokhsar D.S."/>
        </authorList>
    </citation>
    <scope>NUCLEOTIDE SEQUENCE [LARGE SCALE GENOMIC DNA]</scope>
</reference>
<keyword evidence="3" id="KW-0812">Transmembrane</keyword>
<dbReference type="Gene3D" id="3.10.250.10">
    <property type="entry name" value="SRCR-like domain"/>
    <property type="match status" value="1"/>
</dbReference>
<dbReference type="GO" id="GO:0016020">
    <property type="term" value="C:membrane"/>
    <property type="evidence" value="ECO:0007669"/>
    <property type="project" value="InterPro"/>
</dbReference>
<keyword evidence="1" id="KW-1015">Disulfide bond</keyword>
<evidence type="ECO:0000259" key="4">
    <source>
        <dbReference type="PROSITE" id="PS50287"/>
    </source>
</evidence>
<reference evidence="5" key="2">
    <citation type="submission" date="2024-06" db="UniProtKB">
        <authorList>
            <consortium name="EnsemblMetazoa"/>
        </authorList>
    </citation>
    <scope>IDENTIFICATION</scope>
</reference>
<evidence type="ECO:0000313" key="5">
    <source>
        <dbReference type="EnsemblMetazoa" id="XP_019848871.1"/>
    </source>
</evidence>
<feature type="domain" description="SRCR" evidence="4">
    <location>
        <begin position="71"/>
        <end position="176"/>
    </location>
</feature>
<keyword evidence="6" id="KW-1185">Reference proteome</keyword>
<keyword evidence="3" id="KW-1133">Transmembrane helix</keyword>
<feature type="transmembrane region" description="Helical" evidence="3">
    <location>
        <begin position="202"/>
        <end position="223"/>
    </location>
</feature>
<proteinExistence type="predicted"/>
<dbReference type="Proteomes" id="UP000007879">
    <property type="component" value="Unassembled WGS sequence"/>
</dbReference>
<dbReference type="Pfam" id="PF00530">
    <property type="entry name" value="SRCR"/>
    <property type="match status" value="1"/>
</dbReference>
<protein>
    <recommendedName>
        <fullName evidence="4">SRCR domain-containing protein</fullName>
    </recommendedName>
</protein>
<evidence type="ECO:0000313" key="6">
    <source>
        <dbReference type="Proteomes" id="UP000007879"/>
    </source>
</evidence>
<dbReference type="InterPro" id="IPR036772">
    <property type="entry name" value="SRCR-like_dom_sf"/>
</dbReference>
<evidence type="ECO:0000256" key="1">
    <source>
        <dbReference type="ARBA" id="ARBA00023157"/>
    </source>
</evidence>
<dbReference type="InterPro" id="IPR001190">
    <property type="entry name" value="SRCR"/>
</dbReference>
<sequence length="270" mass="30338">MLPLANDNSILRYDELKVGFYDMSCKKNYLVILQCSYKTGALPSNCNSDSTIKIKCYLTRIWDRAPYSGMVRLVNSSYTGQGIVEVYCHGKWGVVCNKARSSSESFARTACNQLGYNSLVDRDYSTQFSNAFFASIKETDGCGDNDGDFKKCIKDCASCDDNIDSCDNGILNVTCKYDKGTAANHGNKMGACSPINLYPGKLAVTALVLILFLYLYFITRFCIRIITIWCRRRRGQRQPLLEVNDNNEDNNNNNKCRVCCSVICDIFCCN</sequence>
<dbReference type="EnsemblMetazoa" id="XM_019993312.1">
    <property type="protein sequence ID" value="XP_019848871.1"/>
    <property type="gene ID" value="LOC109580285"/>
</dbReference>
<dbReference type="SUPFAM" id="SSF56487">
    <property type="entry name" value="SRCR-like"/>
    <property type="match status" value="1"/>
</dbReference>
<evidence type="ECO:0000256" key="2">
    <source>
        <dbReference type="PROSITE-ProRule" id="PRU00196"/>
    </source>
</evidence>
<evidence type="ECO:0000256" key="3">
    <source>
        <dbReference type="SAM" id="Phobius"/>
    </source>
</evidence>
<comment type="caution">
    <text evidence="2">Lacks conserved residue(s) required for the propagation of feature annotation.</text>
</comment>
<organism evidence="5 6">
    <name type="scientific">Amphimedon queenslandica</name>
    <name type="common">Sponge</name>
    <dbReference type="NCBI Taxonomy" id="400682"/>
    <lineage>
        <taxon>Eukaryota</taxon>
        <taxon>Metazoa</taxon>
        <taxon>Porifera</taxon>
        <taxon>Demospongiae</taxon>
        <taxon>Heteroscleromorpha</taxon>
        <taxon>Haplosclerida</taxon>
        <taxon>Niphatidae</taxon>
        <taxon>Amphimedon</taxon>
    </lineage>
</organism>
<keyword evidence="3" id="KW-0472">Membrane</keyword>
<dbReference type="SMART" id="SM00202">
    <property type="entry name" value="SR"/>
    <property type="match status" value="1"/>
</dbReference>
<name>A0AAN0IWR0_AMPQE</name>
<dbReference type="PROSITE" id="PS50287">
    <property type="entry name" value="SRCR_2"/>
    <property type="match status" value="1"/>
</dbReference>
<dbReference type="AlphaFoldDB" id="A0AAN0IWR0"/>